<proteinExistence type="predicted"/>
<keyword evidence="9" id="KW-0804">Transcription</keyword>
<keyword evidence="8 13" id="KW-0175">Coiled coil</keyword>
<evidence type="ECO:0000256" key="7">
    <source>
        <dbReference type="ARBA" id="ARBA00023015"/>
    </source>
</evidence>
<evidence type="ECO:0000256" key="5">
    <source>
        <dbReference type="ARBA" id="ARBA00022833"/>
    </source>
</evidence>
<dbReference type="GO" id="GO:0010557">
    <property type="term" value="P:positive regulation of macromolecule biosynthetic process"/>
    <property type="evidence" value="ECO:0007669"/>
    <property type="project" value="UniProtKB-ARBA"/>
</dbReference>
<feature type="compositionally biased region" description="Basic residues" evidence="14">
    <location>
        <begin position="1204"/>
        <end position="1217"/>
    </location>
</feature>
<evidence type="ECO:0000256" key="10">
    <source>
        <dbReference type="ARBA" id="ARBA00023242"/>
    </source>
</evidence>
<dbReference type="InterPro" id="IPR013083">
    <property type="entry name" value="Znf_RING/FYVE/PHD"/>
</dbReference>
<dbReference type="PROSITE" id="PS50102">
    <property type="entry name" value="RRM"/>
    <property type="match status" value="1"/>
</dbReference>
<feature type="domain" description="C3H1-type" evidence="17">
    <location>
        <begin position="206"/>
        <end position="233"/>
    </location>
</feature>
<feature type="compositionally biased region" description="Low complexity" evidence="14">
    <location>
        <begin position="948"/>
        <end position="966"/>
    </location>
</feature>
<feature type="compositionally biased region" description="Low complexity" evidence="14">
    <location>
        <begin position="249"/>
        <end position="265"/>
    </location>
</feature>
<evidence type="ECO:0000256" key="2">
    <source>
        <dbReference type="ARBA" id="ARBA00022491"/>
    </source>
</evidence>
<feature type="compositionally biased region" description="Basic residues" evidence="14">
    <location>
        <begin position="782"/>
        <end position="793"/>
    </location>
</feature>
<dbReference type="InterPro" id="IPR012677">
    <property type="entry name" value="Nucleotide-bd_a/b_plait_sf"/>
</dbReference>
<feature type="zinc finger region" description="C3H1-type" evidence="12">
    <location>
        <begin position="206"/>
        <end position="233"/>
    </location>
</feature>
<dbReference type="InterPro" id="IPR003954">
    <property type="entry name" value="RRM_euk-type"/>
</dbReference>
<dbReference type="InterPro" id="IPR039780">
    <property type="entry name" value="Mot2"/>
</dbReference>
<feature type="region of interest" description="Disordered" evidence="14">
    <location>
        <begin position="1489"/>
        <end position="1553"/>
    </location>
</feature>
<evidence type="ECO:0000313" key="19">
    <source>
        <dbReference type="Proteomes" id="UP000076837"/>
    </source>
</evidence>
<evidence type="ECO:0000256" key="4">
    <source>
        <dbReference type="ARBA" id="ARBA00022771"/>
    </source>
</evidence>
<evidence type="ECO:0000256" key="8">
    <source>
        <dbReference type="ARBA" id="ARBA00023054"/>
    </source>
</evidence>
<keyword evidence="19" id="KW-1185">Reference proteome</keyword>
<gene>
    <name evidence="18" type="ORF">ST47_g3999</name>
</gene>
<dbReference type="CDD" id="cd16618">
    <property type="entry name" value="mRING-HC-C4C4_CNOT4"/>
    <property type="match status" value="1"/>
</dbReference>
<dbReference type="InterPro" id="IPR035979">
    <property type="entry name" value="RBD_domain_sf"/>
</dbReference>
<dbReference type="EMBL" id="JYNV01000151">
    <property type="protein sequence ID" value="KZM24854.1"/>
    <property type="molecule type" value="Genomic_DNA"/>
</dbReference>
<feature type="compositionally biased region" description="Basic and acidic residues" evidence="14">
    <location>
        <begin position="472"/>
        <end position="491"/>
    </location>
</feature>
<feature type="region of interest" description="Disordered" evidence="14">
    <location>
        <begin position="460"/>
        <end position="551"/>
    </location>
</feature>
<feature type="compositionally biased region" description="Basic and acidic residues" evidence="14">
    <location>
        <begin position="363"/>
        <end position="397"/>
    </location>
</feature>
<dbReference type="GO" id="GO:0003723">
    <property type="term" value="F:RNA binding"/>
    <property type="evidence" value="ECO:0007669"/>
    <property type="project" value="UniProtKB-UniRule"/>
</dbReference>
<evidence type="ECO:0000256" key="3">
    <source>
        <dbReference type="ARBA" id="ARBA00022723"/>
    </source>
</evidence>
<feature type="region of interest" description="Disordered" evidence="14">
    <location>
        <begin position="1431"/>
        <end position="1453"/>
    </location>
</feature>
<dbReference type="PROSITE" id="PS50089">
    <property type="entry name" value="ZF_RING_2"/>
    <property type="match status" value="1"/>
</dbReference>
<evidence type="ECO:0000259" key="17">
    <source>
        <dbReference type="PROSITE" id="PS50103"/>
    </source>
</evidence>
<dbReference type="InterPro" id="IPR000504">
    <property type="entry name" value="RRM_dom"/>
</dbReference>
<evidence type="ECO:0000259" key="16">
    <source>
        <dbReference type="PROSITE" id="PS50102"/>
    </source>
</evidence>
<feature type="region of interest" description="Disordered" evidence="14">
    <location>
        <begin position="249"/>
        <end position="417"/>
    </location>
</feature>
<dbReference type="Pfam" id="PF00076">
    <property type="entry name" value="RRM_1"/>
    <property type="match status" value="1"/>
</dbReference>
<evidence type="ECO:0000256" key="12">
    <source>
        <dbReference type="PROSITE-ProRule" id="PRU00723"/>
    </source>
</evidence>
<accession>A0A163GH25</accession>
<feature type="compositionally biased region" description="Low complexity" evidence="14">
    <location>
        <begin position="1250"/>
        <end position="1277"/>
    </location>
</feature>
<feature type="compositionally biased region" description="Polar residues" evidence="14">
    <location>
        <begin position="1161"/>
        <end position="1188"/>
    </location>
</feature>
<evidence type="ECO:0000256" key="1">
    <source>
        <dbReference type="ARBA" id="ARBA00004123"/>
    </source>
</evidence>
<feature type="domain" description="RING-type" evidence="15">
    <location>
        <begin position="18"/>
        <end position="61"/>
    </location>
</feature>
<comment type="subcellular location">
    <subcellularLocation>
        <location evidence="1">Nucleus</location>
    </subcellularLocation>
</comment>
<dbReference type="PANTHER" id="PTHR12603">
    <property type="entry name" value="CCR4-NOT TRANSCRIPTION COMPLEX RELATED"/>
    <property type="match status" value="1"/>
</dbReference>
<dbReference type="SUPFAM" id="SSF54928">
    <property type="entry name" value="RNA-binding domain, RBD"/>
    <property type="match status" value="1"/>
</dbReference>
<dbReference type="InterPro" id="IPR034261">
    <property type="entry name" value="CNOT4_RRM"/>
</dbReference>
<evidence type="ECO:0000259" key="15">
    <source>
        <dbReference type="PROSITE" id="PS50089"/>
    </source>
</evidence>
<feature type="coiled-coil region" evidence="13">
    <location>
        <begin position="1676"/>
        <end position="1703"/>
    </location>
</feature>
<dbReference type="GO" id="GO:0051254">
    <property type="term" value="P:positive regulation of RNA metabolic process"/>
    <property type="evidence" value="ECO:0007669"/>
    <property type="project" value="UniProtKB-ARBA"/>
</dbReference>
<dbReference type="Pfam" id="PF14570">
    <property type="entry name" value="zf-RING_4"/>
    <property type="match status" value="1"/>
</dbReference>
<feature type="compositionally biased region" description="Polar residues" evidence="14">
    <location>
        <begin position="748"/>
        <end position="759"/>
    </location>
</feature>
<sequence length="1713" mass="180803">MSRLQYDQFVDDDEDECCPLCVEEFDLSDRNFRPCPCGYQICQFCYNNIKTTMNGLCPACRRPYDDSTIEFKNITPEEMAKHKQQIAQKAKKNAQIRQKEAQKAEADSLSRKHLAGLRVVQKNLVYVTGLTPTIREDRLLDTLRGPDYFGQYGKIIKIVVSKARENAQHQQSVGVYVTFARKEDAEACITAVDGSQNGDRVLRAQYGTTKYCSAYLRGEQCNNRNCMFLHEPGEDNESFTRQDLSMMNSIQTQQPAQSSSSRSAPPAHPGPPVSAASTATATASTATATASTAAAAAAPMSRQQSNEGSSPTQDAPGLPATAGWASKAALERRASRSTIASHPSPMVPNATPAQASKAQTPAPKKEEPPKVEEAPKPKTRKEEKKEERKKEKAKEKAAQASKSASPQSASESAPKLVKPSAAGFEGLLKVICNDDFKFIFSNAGFSEEDFKAIVEFPQLLDPNGGAKRRAAREREQELVKKQREAEAEAEAKAAAQPQPAPVAEPEENEATAGGSLQLGGEPEGGHEPVASHQNQHAIAPPGQQGFGGNLFGNTSLAEDFSSLGLNNRALTPAQQQQLLLSNFKSGPQSAGLLSNLQNSQNQQNLAANAPGHARHTSRFSFANDGASASANVQPVASQKIMNQQNSMMPKSATQFNQMPQHQALGGQFFTNVQGPPPGLKPTGTPPVGGTNMFAQGHGFATGGLPYGANAAGRNTNELYQDLLRNRNMDGGGARTADSGKRESMFPSFLSQHPSASTSPAPGLLNFPYGPSPGAYQDSGSQKSKKKGKKHRHANTTSSGGGGMADMQDPSILQARLHQANMAGQGPYGQVGTTFADEDQATLEVDALVNDDENEPVRPPPSLPLAGQFFEQPRRSTPSIPPGFTAPAIPRAIAEEVASRPGSRPGSRPMSRTTSSTIVPAVPVVPVTPIKAETPAKAKKGKQAAKAAEAVDAAPAATRVVPATPTKSPSKAPVAKAQTTTSTPTKTVEVAAKKPEKNSTPDTPVKATVKSKAASKKTEKAEKPASTAEDNSPKLPDKESADAPIGTGAPNANTKRQPPGKIDIPTTKNVEKEPTPATIPKKGESPMKNVRALPPTSSPSVPASPAVTAAPSPIKHTAAPRTLRLVSTPKAETPPAVVTPTPPLPHIPTVDKLRSRQASIASLNQPGTPASEPISDTASMTSGMISRASSPPPPSTIVGSAPVRKMTKAQAKKNRQERKRQEEETTAADEKSDVEVVQAPIIGRKKKAKKPSTTPKPVAAMASAMAAAKSQPASPKSATVEDELVETPTVASVKAQPTRNSASATPEPEVVSEEQRDRREPSAQSVLNDLQKTGEILVSALEFFKPLSSTLTHGSRSNPSGHPTSPPDLKIHFAEADLDALAKKKPIRLGGHGDKPDSRTLITPNGKFFWGLSHELEEKALSLESQIEQLAGQARFHPSSRSNTHYNPPYSPTSDVLPAIATALKEAGKKLSPGSPTSNRKLDPATYSHTLSQVHPNDLPPATLSPPPAQQQTPADAGAYLNQFVLPRTDNPPPNQSRSEMAAVGGAPGSGTRSISVATHQFEKAARAVIEGGAVGSTEIDGLGSMVGDRSGGVFVRGLESLVGAGLGVGGNGNKNGNEGREALDARLDVQGLFGRFEMGPGNELRSVSGGLGGSVGHGNGYSTATSASSRGSVLSLEEAETAMLSARREHEVLERKLAALMKKNRKLAVGGAR</sequence>
<dbReference type="PROSITE" id="PS50103">
    <property type="entry name" value="ZF_C3H1"/>
    <property type="match status" value="1"/>
</dbReference>
<dbReference type="GO" id="GO:0061630">
    <property type="term" value="F:ubiquitin protein ligase activity"/>
    <property type="evidence" value="ECO:0007669"/>
    <property type="project" value="UniProtKB-ARBA"/>
</dbReference>
<dbReference type="InterPro" id="IPR039515">
    <property type="entry name" value="NOT4_mRING-HC-C4C4"/>
</dbReference>
<keyword evidence="10" id="KW-0539">Nucleus</keyword>
<keyword evidence="6 11" id="KW-0694">RNA-binding</keyword>
<comment type="caution">
    <text evidence="18">The sequence shown here is derived from an EMBL/GenBank/DDBJ whole genome shotgun (WGS) entry which is preliminary data.</text>
</comment>
<evidence type="ECO:0000256" key="13">
    <source>
        <dbReference type="SAM" id="Coils"/>
    </source>
</evidence>
<keyword evidence="7" id="KW-0805">Transcription regulation</keyword>
<dbReference type="CDD" id="cd12438">
    <property type="entry name" value="RRM_CNOT4"/>
    <property type="match status" value="1"/>
</dbReference>
<dbReference type="InterPro" id="IPR000571">
    <property type="entry name" value="Znf_CCCH"/>
</dbReference>
<feature type="compositionally biased region" description="Low complexity" evidence="14">
    <location>
        <begin position="1093"/>
        <end position="1112"/>
    </location>
</feature>
<evidence type="ECO:0000256" key="11">
    <source>
        <dbReference type="PROSITE-ProRule" id="PRU00176"/>
    </source>
</evidence>
<feature type="region of interest" description="Disordered" evidence="14">
    <location>
        <begin position="1161"/>
        <end position="1327"/>
    </location>
</feature>
<feature type="compositionally biased region" description="Basic and acidic residues" evidence="14">
    <location>
        <begin position="1030"/>
        <end position="1040"/>
    </location>
</feature>
<dbReference type="GO" id="GO:0008270">
    <property type="term" value="F:zinc ion binding"/>
    <property type="evidence" value="ECO:0007669"/>
    <property type="project" value="UniProtKB-KW"/>
</dbReference>
<feature type="compositionally biased region" description="Polar residues" evidence="14">
    <location>
        <begin position="301"/>
        <end position="313"/>
    </location>
</feature>
<dbReference type="Gene3D" id="3.30.40.10">
    <property type="entry name" value="Zinc/RING finger domain, C3HC4 (zinc finger)"/>
    <property type="match status" value="1"/>
</dbReference>
<feature type="compositionally biased region" description="Low complexity" evidence="14">
    <location>
        <begin position="492"/>
        <end position="503"/>
    </location>
</feature>
<feature type="region of interest" description="Disordered" evidence="14">
    <location>
        <begin position="948"/>
        <end position="1148"/>
    </location>
</feature>
<dbReference type="SMART" id="SM00361">
    <property type="entry name" value="RRM_1"/>
    <property type="match status" value="1"/>
</dbReference>
<name>A0A163GH25_DIDRA</name>
<evidence type="ECO:0000313" key="18">
    <source>
        <dbReference type="EMBL" id="KZM24854.1"/>
    </source>
</evidence>
<dbReference type="GO" id="GO:0016567">
    <property type="term" value="P:protein ubiquitination"/>
    <property type="evidence" value="ECO:0007669"/>
    <property type="project" value="TreeGrafter"/>
</dbReference>
<dbReference type="Gene3D" id="3.30.70.330">
    <property type="match status" value="1"/>
</dbReference>
<keyword evidence="5 12" id="KW-0862">Zinc</keyword>
<feature type="compositionally biased region" description="Low complexity" evidence="14">
    <location>
        <begin position="273"/>
        <end position="298"/>
    </location>
</feature>
<feature type="region of interest" description="Disordered" evidence="14">
    <location>
        <begin position="82"/>
        <end position="104"/>
    </location>
</feature>
<dbReference type="Proteomes" id="UP000076837">
    <property type="component" value="Unassembled WGS sequence"/>
</dbReference>
<feature type="region of interest" description="Disordered" evidence="14">
    <location>
        <begin position="726"/>
        <end position="807"/>
    </location>
</feature>
<evidence type="ECO:0000256" key="6">
    <source>
        <dbReference type="ARBA" id="ARBA00022884"/>
    </source>
</evidence>
<keyword evidence="3 12" id="KW-0479">Metal-binding</keyword>
<feature type="compositionally biased region" description="Basic and acidic residues" evidence="14">
    <location>
        <begin position="1218"/>
        <end position="1233"/>
    </location>
</feature>
<keyword evidence="2" id="KW-0678">Repressor</keyword>
<keyword evidence="4 12" id="KW-0863">Zinc-finger</keyword>
<feature type="region of interest" description="Disordered" evidence="14">
    <location>
        <begin position="894"/>
        <end position="916"/>
    </location>
</feature>
<reference evidence="18 19" key="1">
    <citation type="journal article" date="2016" name="Sci. Rep.">
        <title>Draft genome sequencing and secretome analysis of fungal phytopathogen Ascochyta rabiei provides insight into the necrotrophic effector repertoire.</title>
        <authorList>
            <person name="Verma S."/>
            <person name="Gazara R.K."/>
            <person name="Nizam S."/>
            <person name="Parween S."/>
            <person name="Chattopadhyay D."/>
            <person name="Verma P.K."/>
        </authorList>
    </citation>
    <scope>NUCLEOTIDE SEQUENCE [LARGE SCALE GENOMIC DNA]</scope>
    <source>
        <strain evidence="18 19">ArDII</strain>
    </source>
</reference>
<feature type="compositionally biased region" description="Low complexity" evidence="14">
    <location>
        <begin position="398"/>
        <end position="415"/>
    </location>
</feature>
<dbReference type="PANTHER" id="PTHR12603:SF0">
    <property type="entry name" value="CCR4-NOT TRANSCRIPTION COMPLEX SUBUNIT 4"/>
    <property type="match status" value="1"/>
</dbReference>
<feature type="compositionally biased region" description="Low complexity" evidence="14">
    <location>
        <begin position="1127"/>
        <end position="1138"/>
    </location>
</feature>
<dbReference type="FunFam" id="3.30.70.330:FF:000257">
    <property type="entry name" value="CCR4-NOT core complex subunit Not4"/>
    <property type="match status" value="1"/>
</dbReference>
<dbReference type="SUPFAM" id="SSF57850">
    <property type="entry name" value="RING/U-box"/>
    <property type="match status" value="1"/>
</dbReference>
<feature type="compositionally biased region" description="Polar residues" evidence="14">
    <location>
        <begin position="1294"/>
        <end position="1303"/>
    </location>
</feature>
<feature type="domain" description="RRM" evidence="16">
    <location>
        <begin position="123"/>
        <end position="209"/>
    </location>
</feature>
<dbReference type="GO" id="GO:0030015">
    <property type="term" value="C:CCR4-NOT core complex"/>
    <property type="evidence" value="ECO:0007669"/>
    <property type="project" value="UniProtKB-ARBA"/>
</dbReference>
<evidence type="ECO:0000256" key="14">
    <source>
        <dbReference type="SAM" id="MobiDB-lite"/>
    </source>
</evidence>
<dbReference type="GO" id="GO:0000956">
    <property type="term" value="P:nuclear-transcribed mRNA catabolic process"/>
    <property type="evidence" value="ECO:0007669"/>
    <property type="project" value="UniProtKB-ARBA"/>
</dbReference>
<organism evidence="18 19">
    <name type="scientific">Didymella rabiei</name>
    <name type="common">Chickpea ascochyta blight fungus</name>
    <name type="synonym">Mycosphaerella rabiei</name>
    <dbReference type="NCBI Taxonomy" id="5454"/>
    <lineage>
        <taxon>Eukaryota</taxon>
        <taxon>Fungi</taxon>
        <taxon>Dikarya</taxon>
        <taxon>Ascomycota</taxon>
        <taxon>Pezizomycotina</taxon>
        <taxon>Dothideomycetes</taxon>
        <taxon>Pleosporomycetidae</taxon>
        <taxon>Pleosporales</taxon>
        <taxon>Pleosporineae</taxon>
        <taxon>Didymellaceae</taxon>
        <taxon>Ascochyta</taxon>
    </lineage>
</organism>
<dbReference type="InterPro" id="IPR001841">
    <property type="entry name" value="Znf_RING"/>
</dbReference>
<protein>
    <submittedName>
        <fullName evidence="18">Nucleic acid binding</fullName>
    </submittedName>
</protein>
<dbReference type="FunFam" id="3.30.40.10:FF:000006">
    <property type="entry name" value="CCR4-NOT transcription complex subunit 4"/>
    <property type="match status" value="1"/>
</dbReference>
<evidence type="ECO:0000256" key="9">
    <source>
        <dbReference type="ARBA" id="ARBA00023163"/>
    </source>
</evidence>
<dbReference type="GO" id="GO:0005634">
    <property type="term" value="C:nucleus"/>
    <property type="evidence" value="ECO:0007669"/>
    <property type="project" value="UniProtKB-SubCell"/>
</dbReference>
<dbReference type="STRING" id="5454.A0A163GH25"/>